<proteinExistence type="predicted"/>
<dbReference type="Pfam" id="PF13579">
    <property type="entry name" value="Glyco_trans_4_4"/>
    <property type="match status" value="1"/>
</dbReference>
<dbReference type="STRING" id="1576369.SAMN05421753_113141"/>
<gene>
    <name evidence="2" type="ORF">SAMN05421753_113141</name>
</gene>
<dbReference type="RefSeq" id="WP_092052531.1">
    <property type="nucleotide sequence ID" value="NZ_FOQD01000013.1"/>
</dbReference>
<sequence length="421" mass="46802">MPIRVCCVALNAYPAIDPDVPGGIGGIETRSWMFARGLAARGDCEVTFVVRHWQPLRQPSYNGVRLKLLRDRLYAARESLALRLQRTLGFPWLKLREPRLSDALYLPLLAIRKMIVRQPDPCLPARFFEEIPADVFLTFGVQSNSATVIASAHATGRPAVLFLGSDGDLDERYLTQSNFVSVYRDSAAACKWAIENADGILCQTPSQQSKLAAFGRTATIVPNPIDLKQWDDLLQHPRPVPEISDLNRYVLWIGRAESEHKRPLDCVELARRCPDLPFLMILNRRDDVVEAEVRRTAPSNVRIIERVSFPSIPGIMQRAAVLVNTSSLEGFPNTFLQAAATSVPVASLNVEREFLARSQAGVCADGSLDRLAQQVRELCKMPRDPAAAAFARQYVELHHSLDAQVDQLLQQLTAFASSAIP</sequence>
<evidence type="ECO:0000313" key="2">
    <source>
        <dbReference type="EMBL" id="SFI91331.1"/>
    </source>
</evidence>
<dbReference type="GO" id="GO:0016757">
    <property type="term" value="F:glycosyltransferase activity"/>
    <property type="evidence" value="ECO:0007669"/>
    <property type="project" value="UniProtKB-ARBA"/>
</dbReference>
<dbReference type="InterPro" id="IPR028098">
    <property type="entry name" value="Glyco_trans_4-like_N"/>
</dbReference>
<dbReference type="Proteomes" id="UP000199518">
    <property type="component" value="Unassembled WGS sequence"/>
</dbReference>
<dbReference type="Gene3D" id="3.40.50.2000">
    <property type="entry name" value="Glycogen Phosphorylase B"/>
    <property type="match status" value="2"/>
</dbReference>
<dbReference type="Pfam" id="PF13692">
    <property type="entry name" value="Glyco_trans_1_4"/>
    <property type="match status" value="1"/>
</dbReference>
<dbReference type="CDD" id="cd03801">
    <property type="entry name" value="GT4_PimA-like"/>
    <property type="match status" value="1"/>
</dbReference>
<dbReference type="OrthoDB" id="9775208at2"/>
<accession>A0A1I3M2S0</accession>
<feature type="domain" description="Glycosyltransferase subfamily 4-like N-terminal" evidence="1">
    <location>
        <begin position="25"/>
        <end position="223"/>
    </location>
</feature>
<dbReference type="PANTHER" id="PTHR12526:SF626">
    <property type="entry name" value="GLL4300 PROTEIN"/>
    <property type="match status" value="1"/>
</dbReference>
<protein>
    <submittedName>
        <fullName evidence="2">Glycosyltransferase involved in cell wall bisynthesis</fullName>
    </submittedName>
</protein>
<evidence type="ECO:0000313" key="3">
    <source>
        <dbReference type="Proteomes" id="UP000199518"/>
    </source>
</evidence>
<keyword evidence="2" id="KW-0808">Transferase</keyword>
<organism evidence="2 3">
    <name type="scientific">Planctomicrobium piriforme</name>
    <dbReference type="NCBI Taxonomy" id="1576369"/>
    <lineage>
        <taxon>Bacteria</taxon>
        <taxon>Pseudomonadati</taxon>
        <taxon>Planctomycetota</taxon>
        <taxon>Planctomycetia</taxon>
        <taxon>Planctomycetales</taxon>
        <taxon>Planctomycetaceae</taxon>
        <taxon>Planctomicrobium</taxon>
    </lineage>
</organism>
<evidence type="ECO:0000259" key="1">
    <source>
        <dbReference type="Pfam" id="PF13579"/>
    </source>
</evidence>
<dbReference type="AlphaFoldDB" id="A0A1I3M2S0"/>
<reference evidence="3" key="1">
    <citation type="submission" date="2016-10" db="EMBL/GenBank/DDBJ databases">
        <authorList>
            <person name="Varghese N."/>
            <person name="Submissions S."/>
        </authorList>
    </citation>
    <scope>NUCLEOTIDE SEQUENCE [LARGE SCALE GENOMIC DNA]</scope>
    <source>
        <strain evidence="3">DSM 26348</strain>
    </source>
</reference>
<dbReference type="PANTHER" id="PTHR12526">
    <property type="entry name" value="GLYCOSYLTRANSFERASE"/>
    <property type="match status" value="1"/>
</dbReference>
<dbReference type="SUPFAM" id="SSF53756">
    <property type="entry name" value="UDP-Glycosyltransferase/glycogen phosphorylase"/>
    <property type="match status" value="1"/>
</dbReference>
<name>A0A1I3M2S0_9PLAN</name>
<dbReference type="EMBL" id="FOQD01000013">
    <property type="protein sequence ID" value="SFI91331.1"/>
    <property type="molecule type" value="Genomic_DNA"/>
</dbReference>
<keyword evidence="3" id="KW-1185">Reference proteome</keyword>